<evidence type="ECO:0000256" key="1">
    <source>
        <dbReference type="ARBA" id="ARBA00001936"/>
    </source>
</evidence>
<dbReference type="EMBL" id="JAPCKK010000008">
    <property type="protein sequence ID" value="MDP4095918.1"/>
    <property type="molecule type" value="Genomic_DNA"/>
</dbReference>
<dbReference type="SUPFAM" id="SSF53223">
    <property type="entry name" value="Aminoacid dehydrogenase-like, N-terminal domain"/>
    <property type="match status" value="1"/>
</dbReference>
<feature type="domain" description="Malic enzyme NAD-binding" evidence="6">
    <location>
        <begin position="283"/>
        <end position="543"/>
    </location>
</feature>
<accession>A0ABT9FMD9</accession>
<keyword evidence="9" id="KW-1185">Reference proteome</keyword>
<sequence length="580" mass="63223">MQYTKEGFLVEAFYVNEDGSISTPLKGKEVLANPLLNKGVAFSHEERRELGLEGILPPTVLTLDEQADRAYRQFLAQPTMLRRNASLNDLYNRNVVLYYRLLTDHLSEMLPVVYTPTVGQAIQEYSHEYHRPGGVYLSIDNPHGIEQAFRNTGLGSGDVDLIVVTDSESILGIGDWGVGGINIAIGKLAVYTAAAGIHPGRVLPVVLDVGTNNEKLLADPLYIGNRHHRVRGEQYNQFIDTFVQKVLELYPNALLHWEDLGNVNARNIIEKYGDQILTFNDDIQGTGAVTLAAIMSALKVTQVPLSEQRIVVFGPGAAGIGNADQICDAMIRSGLSEPEALSRFWVYDYRGLLTDDTENVLGFQKPYVRKASEVNEWNRGKDGTFSLLEVISRVKPTILIGTSGSAGAFSEEVVREMAKHVKHPIIMPMSNPTALAEAIPEDLIRWTDGRALIATGSPFESVTYNGTTYEIGQSNNAFVFPGLGLGAIAVKASIITGGMFTAAAEAVARMVNVSKPGAALLPNISDLREVSLAVAVAVAQTAIDDNVARVRPENVRQAIEHLIWEPSYRRVGSATLLSTV</sequence>
<name>A0ABT9FMD9_9BACL</name>
<evidence type="ECO:0000313" key="8">
    <source>
        <dbReference type="EMBL" id="MDP4095918.1"/>
    </source>
</evidence>
<feature type="domain" description="Malic enzyme N-terminal" evidence="7">
    <location>
        <begin position="91"/>
        <end position="273"/>
    </location>
</feature>
<dbReference type="Pfam" id="PF03949">
    <property type="entry name" value="Malic_M"/>
    <property type="match status" value="1"/>
</dbReference>
<dbReference type="InterPro" id="IPR015884">
    <property type="entry name" value="Malic_enzyme_CS"/>
</dbReference>
<dbReference type="InterPro" id="IPR046346">
    <property type="entry name" value="Aminoacid_DH-like_N_sf"/>
</dbReference>
<evidence type="ECO:0000256" key="4">
    <source>
        <dbReference type="ARBA" id="ARBA00023027"/>
    </source>
</evidence>
<evidence type="ECO:0000259" key="6">
    <source>
        <dbReference type="SMART" id="SM00919"/>
    </source>
</evidence>
<comment type="cofactor">
    <cofactor evidence="1">
        <name>Mn(2+)</name>
        <dbReference type="ChEBI" id="CHEBI:29035"/>
    </cofactor>
</comment>
<dbReference type="Gene3D" id="3.40.50.720">
    <property type="entry name" value="NAD(P)-binding Rossmann-like Domain"/>
    <property type="match status" value="1"/>
</dbReference>
<evidence type="ECO:0000259" key="7">
    <source>
        <dbReference type="SMART" id="SM01274"/>
    </source>
</evidence>
<dbReference type="InterPro" id="IPR012302">
    <property type="entry name" value="Malic_NAD-bd"/>
</dbReference>
<dbReference type="SMART" id="SM01274">
    <property type="entry name" value="malic"/>
    <property type="match status" value="1"/>
</dbReference>
<evidence type="ECO:0000313" key="9">
    <source>
        <dbReference type="Proteomes" id="UP001241848"/>
    </source>
</evidence>
<comment type="similarity">
    <text evidence="2 5">Belongs to the malic enzymes family.</text>
</comment>
<dbReference type="SUPFAM" id="SSF51735">
    <property type="entry name" value="NAD(P)-binding Rossmann-fold domains"/>
    <property type="match status" value="1"/>
</dbReference>
<dbReference type="Pfam" id="PF00390">
    <property type="entry name" value="malic"/>
    <property type="match status" value="1"/>
</dbReference>
<comment type="caution">
    <text evidence="8">The sequence shown here is derived from an EMBL/GenBank/DDBJ whole genome shotgun (WGS) entry which is preliminary data.</text>
</comment>
<dbReference type="NCBIfam" id="NF010052">
    <property type="entry name" value="PRK13529.1"/>
    <property type="match status" value="1"/>
</dbReference>
<proteinExistence type="inferred from homology"/>
<dbReference type="Gene3D" id="3.40.50.10380">
    <property type="entry name" value="Malic enzyme, N-terminal domain"/>
    <property type="match status" value="1"/>
</dbReference>
<dbReference type="InterPro" id="IPR037062">
    <property type="entry name" value="Malic_N_dom_sf"/>
</dbReference>
<gene>
    <name evidence="8" type="ORF">OIN60_03815</name>
</gene>
<evidence type="ECO:0000256" key="2">
    <source>
        <dbReference type="ARBA" id="ARBA00008785"/>
    </source>
</evidence>
<keyword evidence="4" id="KW-0520">NAD</keyword>
<dbReference type="CDD" id="cd05312">
    <property type="entry name" value="NAD_bind_1_malic_enz"/>
    <property type="match status" value="1"/>
</dbReference>
<organism evidence="8 9">
    <name type="scientific">Paenibacillus zeirhizosphaerae</name>
    <dbReference type="NCBI Taxonomy" id="2987519"/>
    <lineage>
        <taxon>Bacteria</taxon>
        <taxon>Bacillati</taxon>
        <taxon>Bacillota</taxon>
        <taxon>Bacilli</taxon>
        <taxon>Bacillales</taxon>
        <taxon>Paenibacillaceae</taxon>
        <taxon>Paenibacillus</taxon>
    </lineage>
</organism>
<dbReference type="InterPro" id="IPR012301">
    <property type="entry name" value="Malic_N_dom"/>
</dbReference>
<dbReference type="PIRSF" id="PIRSF000106">
    <property type="entry name" value="ME"/>
    <property type="match status" value="1"/>
</dbReference>
<dbReference type="PANTHER" id="PTHR23406:SF34">
    <property type="entry name" value="NAD-DEPENDENT MALIC ENZYME, MITOCHONDRIAL"/>
    <property type="match status" value="1"/>
</dbReference>
<keyword evidence="3 5" id="KW-0479">Metal-binding</keyword>
<dbReference type="Proteomes" id="UP001241848">
    <property type="component" value="Unassembled WGS sequence"/>
</dbReference>
<protein>
    <submittedName>
        <fullName evidence="8">NAD-dependent malic enzyme</fullName>
    </submittedName>
</protein>
<dbReference type="PROSITE" id="PS00331">
    <property type="entry name" value="MALIC_ENZYMES"/>
    <property type="match status" value="1"/>
</dbReference>
<dbReference type="InterPro" id="IPR001891">
    <property type="entry name" value="Malic_OxRdtase"/>
</dbReference>
<dbReference type="SMART" id="SM00919">
    <property type="entry name" value="Malic_M"/>
    <property type="match status" value="1"/>
</dbReference>
<evidence type="ECO:0000256" key="5">
    <source>
        <dbReference type="RuleBase" id="RU003427"/>
    </source>
</evidence>
<dbReference type="PRINTS" id="PR00072">
    <property type="entry name" value="MALOXRDTASE"/>
</dbReference>
<dbReference type="PANTHER" id="PTHR23406">
    <property type="entry name" value="MALIC ENZYME-RELATED"/>
    <property type="match status" value="1"/>
</dbReference>
<evidence type="ECO:0000256" key="3">
    <source>
        <dbReference type="ARBA" id="ARBA00022723"/>
    </source>
</evidence>
<dbReference type="InterPro" id="IPR036291">
    <property type="entry name" value="NAD(P)-bd_dom_sf"/>
</dbReference>
<reference evidence="8 9" key="1">
    <citation type="submission" date="2022-10" db="EMBL/GenBank/DDBJ databases">
        <title>Paenibacillus description and whole genome data of maize root bacterial community.</title>
        <authorList>
            <person name="Marton D."/>
            <person name="Farkas M."/>
            <person name="Cserhati M."/>
        </authorList>
    </citation>
    <scope>NUCLEOTIDE SEQUENCE [LARGE SCALE GENOMIC DNA]</scope>
    <source>
        <strain evidence="8 9">P96</strain>
    </source>
</reference>